<proteinExistence type="predicted"/>
<dbReference type="EMBL" id="JAUEPS010000213">
    <property type="protein sequence ID" value="KAK0433742.1"/>
    <property type="molecule type" value="Genomic_DNA"/>
</dbReference>
<accession>A0AA39MGS8</accession>
<dbReference type="Proteomes" id="UP001175211">
    <property type="component" value="Unassembled WGS sequence"/>
</dbReference>
<dbReference type="AlphaFoldDB" id="A0AA39MGS8"/>
<keyword evidence="3" id="KW-1185">Reference proteome</keyword>
<organism evidence="2 3">
    <name type="scientific">Armillaria tabescens</name>
    <name type="common">Ringless honey mushroom</name>
    <name type="synonym">Agaricus tabescens</name>
    <dbReference type="NCBI Taxonomy" id="1929756"/>
    <lineage>
        <taxon>Eukaryota</taxon>
        <taxon>Fungi</taxon>
        <taxon>Dikarya</taxon>
        <taxon>Basidiomycota</taxon>
        <taxon>Agaricomycotina</taxon>
        <taxon>Agaricomycetes</taxon>
        <taxon>Agaricomycetidae</taxon>
        <taxon>Agaricales</taxon>
        <taxon>Marasmiineae</taxon>
        <taxon>Physalacriaceae</taxon>
        <taxon>Desarmillaria</taxon>
    </lineage>
</organism>
<evidence type="ECO:0000256" key="1">
    <source>
        <dbReference type="SAM" id="MobiDB-lite"/>
    </source>
</evidence>
<dbReference type="RefSeq" id="XP_060321555.1">
    <property type="nucleotide sequence ID" value="XM_060478817.1"/>
</dbReference>
<gene>
    <name evidence="2" type="ORF">EV420DRAFT_1654461</name>
</gene>
<dbReference type="GeneID" id="85362365"/>
<protein>
    <submittedName>
        <fullName evidence="2">Uncharacterized protein</fullName>
    </submittedName>
</protein>
<name>A0AA39MGS8_ARMTA</name>
<reference evidence="2" key="1">
    <citation type="submission" date="2023-06" db="EMBL/GenBank/DDBJ databases">
        <authorList>
            <consortium name="Lawrence Berkeley National Laboratory"/>
            <person name="Ahrendt S."/>
            <person name="Sahu N."/>
            <person name="Indic B."/>
            <person name="Wong-Bajracharya J."/>
            <person name="Merenyi Z."/>
            <person name="Ke H.-M."/>
            <person name="Monk M."/>
            <person name="Kocsube S."/>
            <person name="Drula E."/>
            <person name="Lipzen A."/>
            <person name="Balint B."/>
            <person name="Henrissat B."/>
            <person name="Andreopoulos B."/>
            <person name="Martin F.M."/>
            <person name="Harder C.B."/>
            <person name="Rigling D."/>
            <person name="Ford K.L."/>
            <person name="Foster G.D."/>
            <person name="Pangilinan J."/>
            <person name="Papanicolaou A."/>
            <person name="Barry K."/>
            <person name="LaButti K."/>
            <person name="Viragh M."/>
            <person name="Koriabine M."/>
            <person name="Yan M."/>
            <person name="Riley R."/>
            <person name="Champramary S."/>
            <person name="Plett K.L."/>
            <person name="Tsai I.J."/>
            <person name="Slot J."/>
            <person name="Sipos G."/>
            <person name="Plett J."/>
            <person name="Nagy L.G."/>
            <person name="Grigoriev I.V."/>
        </authorList>
    </citation>
    <scope>NUCLEOTIDE SEQUENCE</scope>
    <source>
        <strain evidence="2">CCBAS 213</strain>
    </source>
</reference>
<sequence>MDSPHQRIRNKIEELNDEIGALTALDPESTPRTIAKRRDLCNYLDESIDALAKKIEQGRPPTEQDEEPSRKECRQGKETEDEKRLDKRCSQIIEAFDEAPFSARKFKTTLLEHPGSGTNAEIEDRAFQRIIRGWKDEEVAWTAMLQPLVKERADWDVFCERGMTSEGIEDVGNQLIAIHRLLVSQEKDSYGKVWVATVMQLVEIIKFSKIWKKHDQGAGSRQWKKQYLEAACRDENPRLYEQLENAVGAHKAEVKKRVDDKYKQLKRHHQHMMKTRDPLVMMYDRFGAGVFMDRVWDPRDQRRSGDYADLVECICGEKKSDAAAKRAESAVSLEQALKVLATEKVVTYVTAFLRAYPSHD</sequence>
<evidence type="ECO:0000313" key="3">
    <source>
        <dbReference type="Proteomes" id="UP001175211"/>
    </source>
</evidence>
<evidence type="ECO:0000313" key="2">
    <source>
        <dbReference type="EMBL" id="KAK0433742.1"/>
    </source>
</evidence>
<feature type="region of interest" description="Disordered" evidence="1">
    <location>
        <begin position="53"/>
        <end position="85"/>
    </location>
</feature>
<comment type="caution">
    <text evidence="2">The sequence shown here is derived from an EMBL/GenBank/DDBJ whole genome shotgun (WGS) entry which is preliminary data.</text>
</comment>
<feature type="compositionally biased region" description="Basic and acidic residues" evidence="1">
    <location>
        <begin position="67"/>
        <end position="85"/>
    </location>
</feature>